<keyword evidence="4" id="KW-0378">Hydrolase</keyword>
<evidence type="ECO:0000256" key="3">
    <source>
        <dbReference type="ARBA" id="ARBA00049429"/>
    </source>
</evidence>
<name>A0A1W2AYB1_9FLAO</name>
<proteinExistence type="predicted"/>
<comment type="catalytic activity">
    <reaction evidence="3">
        <text>L-arginine + H2O = L-citrulline + NH4(+)</text>
        <dbReference type="Rhea" id="RHEA:19597"/>
        <dbReference type="ChEBI" id="CHEBI:15377"/>
        <dbReference type="ChEBI" id="CHEBI:28938"/>
        <dbReference type="ChEBI" id="CHEBI:32682"/>
        <dbReference type="ChEBI" id="CHEBI:57743"/>
        <dbReference type="EC" id="3.5.3.6"/>
    </reaction>
</comment>
<dbReference type="EC" id="3.5.3.6" evidence="2"/>
<evidence type="ECO:0000313" key="5">
    <source>
        <dbReference type="Proteomes" id="UP000192393"/>
    </source>
</evidence>
<evidence type="ECO:0000256" key="1">
    <source>
        <dbReference type="ARBA" id="ARBA00005213"/>
    </source>
</evidence>
<sequence>MILNVKNETSKLEAVVLGIPDSIGPKPTLEETYDSKSYESIKLDLYPEESDFIYEMGEFEKVLKKHNVQVFRPWVLENCNQVFARDVGMVIDDKFIIANIIPDRADEQEAYERIINSVSKEKVIHVPENVHVEGGDVILWNEFMFVGTYKQSDYKNYKTARTNFEAVQFFKDLFPNKWVIDLELVKDDFDPYKGILHLDCTFQPVGKNKAIIYKDGFLNPMNYDILISLFGRDNVFEVTKEEMYWMNPNVFSISPEIVVSEKQFTRLNNHMRDAWGMTVEEIPYRNISRMGGLLRCSTLPLIRE</sequence>
<keyword evidence="5" id="KW-1185">Reference proteome</keyword>
<dbReference type="GO" id="GO:0019546">
    <property type="term" value="P:L-arginine deiminase pathway"/>
    <property type="evidence" value="ECO:0007669"/>
    <property type="project" value="TreeGrafter"/>
</dbReference>
<dbReference type="GO" id="GO:0016990">
    <property type="term" value="F:arginine deiminase activity"/>
    <property type="evidence" value="ECO:0007669"/>
    <property type="project" value="UniProtKB-EC"/>
</dbReference>
<comment type="pathway">
    <text evidence="1">Amino-acid degradation; L-arginine degradation via ADI pathway; carbamoyl phosphate from L-arginine: step 1/2.</text>
</comment>
<dbReference type="PANTHER" id="PTHR47271">
    <property type="entry name" value="ARGININE DEIMINASE"/>
    <property type="match status" value="1"/>
</dbReference>
<dbReference type="PANTHER" id="PTHR47271:SF2">
    <property type="entry name" value="ARGININE DEIMINASE"/>
    <property type="match status" value="1"/>
</dbReference>
<dbReference type="AlphaFoldDB" id="A0A1W2AYB1"/>
<organism evidence="4 5">
    <name type="scientific">Moheibacter sediminis</name>
    <dbReference type="NCBI Taxonomy" id="1434700"/>
    <lineage>
        <taxon>Bacteria</taxon>
        <taxon>Pseudomonadati</taxon>
        <taxon>Bacteroidota</taxon>
        <taxon>Flavobacteriia</taxon>
        <taxon>Flavobacteriales</taxon>
        <taxon>Weeksellaceae</taxon>
        <taxon>Moheibacter</taxon>
    </lineage>
</organism>
<evidence type="ECO:0000313" key="4">
    <source>
        <dbReference type="EMBL" id="SMC65604.1"/>
    </source>
</evidence>
<dbReference type="SUPFAM" id="SSF55909">
    <property type="entry name" value="Pentein"/>
    <property type="match status" value="1"/>
</dbReference>
<dbReference type="EMBL" id="FWXS01000005">
    <property type="protein sequence ID" value="SMC65604.1"/>
    <property type="molecule type" value="Genomic_DNA"/>
</dbReference>
<reference evidence="4 5" key="1">
    <citation type="submission" date="2017-04" db="EMBL/GenBank/DDBJ databases">
        <authorList>
            <person name="Afonso C.L."/>
            <person name="Miller P.J."/>
            <person name="Scott M.A."/>
            <person name="Spackman E."/>
            <person name="Goraichik I."/>
            <person name="Dimitrov K.M."/>
            <person name="Suarez D.L."/>
            <person name="Swayne D.E."/>
        </authorList>
    </citation>
    <scope>NUCLEOTIDE SEQUENCE [LARGE SCALE GENOMIC DNA]</scope>
    <source>
        <strain evidence="4 5">CGMCC 1.12708</strain>
    </source>
</reference>
<dbReference type="OrthoDB" id="9807502at2"/>
<gene>
    <name evidence="4" type="ORF">SAMN06296427_105133</name>
</gene>
<dbReference type="RefSeq" id="WP_084017339.1">
    <property type="nucleotide sequence ID" value="NZ_FWXS01000005.1"/>
</dbReference>
<dbReference type="Proteomes" id="UP000192393">
    <property type="component" value="Unassembled WGS sequence"/>
</dbReference>
<protein>
    <recommendedName>
        <fullName evidence="2">arginine deiminase</fullName>
        <ecNumber evidence="2">3.5.3.6</ecNumber>
    </recommendedName>
</protein>
<accession>A0A1W2AYB1</accession>
<evidence type="ECO:0000256" key="2">
    <source>
        <dbReference type="ARBA" id="ARBA00012171"/>
    </source>
</evidence>
<dbReference type="STRING" id="1434700.SAMN06296427_105133"/>
<dbReference type="Gene3D" id="3.75.10.10">
    <property type="entry name" value="L-arginine/glycine Amidinotransferase, Chain A"/>
    <property type="match status" value="1"/>
</dbReference>